<dbReference type="Proteomes" id="UP000663879">
    <property type="component" value="Unassembled WGS sequence"/>
</dbReference>
<name>A0A814QTI0_9BILA</name>
<evidence type="ECO:0000256" key="2">
    <source>
        <dbReference type="ARBA" id="ARBA00022737"/>
    </source>
</evidence>
<dbReference type="Pfam" id="PF13306">
    <property type="entry name" value="LRR_5"/>
    <property type="match status" value="1"/>
</dbReference>
<dbReference type="InterPro" id="IPR032675">
    <property type="entry name" value="LRR_dom_sf"/>
</dbReference>
<gene>
    <name evidence="3" type="ORF">OXX778_LOCUS22172</name>
</gene>
<keyword evidence="2" id="KW-0677">Repeat</keyword>
<reference evidence="3" key="1">
    <citation type="submission" date="2021-02" db="EMBL/GenBank/DDBJ databases">
        <authorList>
            <person name="Nowell W R."/>
        </authorList>
    </citation>
    <scope>NUCLEOTIDE SEQUENCE</scope>
    <source>
        <strain evidence="3">Ploen Becks lab</strain>
    </source>
</reference>
<dbReference type="PANTHER" id="PTHR45712">
    <property type="entry name" value="AGAP008170-PA"/>
    <property type="match status" value="1"/>
</dbReference>
<dbReference type="EMBL" id="CAJNOC010009041">
    <property type="protein sequence ID" value="CAF1124053.1"/>
    <property type="molecule type" value="Genomic_DNA"/>
</dbReference>
<accession>A0A814QTI0</accession>
<dbReference type="SUPFAM" id="SSF52058">
    <property type="entry name" value="L domain-like"/>
    <property type="match status" value="1"/>
</dbReference>
<keyword evidence="4" id="KW-1185">Reference proteome</keyword>
<dbReference type="OrthoDB" id="676979at2759"/>
<dbReference type="InterPro" id="IPR026906">
    <property type="entry name" value="LRR_5"/>
</dbReference>
<proteinExistence type="predicted"/>
<sequence length="372" mass="43935">MSFVDQIPQEVFRYLRYVNNLIISNYYSFISGNDFYYFENLVHLHFVQGVQEIKPKAFNGLKNLVYLNLSDCDLSYLDEQCFNGLFNLEYLNLKSNCLREIGENVFSPLRKLIYLNLNDNRVKKLNLRKLKNLRFLDIGNSYCLDSKIKSIKVNGNLEVFISESFSENCNLKTESIKYLFLNNIPSEFPLVIQNNLDAFKNLEFFEFQSLCIDHEFLNIFNFKNLKVLIGRFENIPKFGQNLCNLKYLKIYNVKEFNQCCLEVLNNLDYLDIEFDDDASLIENIEENHFKGINDLKYLSMTVKKSLFTTLLTKRAILENLFKTDENLLKEITANNFQIMKIDLNFDPLKYVSLTNEITSTLDTWFWTNIEKL</sequence>
<dbReference type="AlphaFoldDB" id="A0A814QTI0"/>
<dbReference type="InterPro" id="IPR003591">
    <property type="entry name" value="Leu-rich_rpt_typical-subtyp"/>
</dbReference>
<comment type="caution">
    <text evidence="3">The sequence shown here is derived from an EMBL/GenBank/DDBJ whole genome shotgun (WGS) entry which is preliminary data.</text>
</comment>
<dbReference type="SMART" id="SM00369">
    <property type="entry name" value="LRR_TYP"/>
    <property type="match status" value="3"/>
</dbReference>
<evidence type="ECO:0000313" key="4">
    <source>
        <dbReference type="Proteomes" id="UP000663879"/>
    </source>
</evidence>
<protein>
    <submittedName>
        <fullName evidence="3">Uncharacterized protein</fullName>
    </submittedName>
</protein>
<dbReference type="PANTHER" id="PTHR45712:SF22">
    <property type="entry name" value="INSULIN-LIKE GROWTH FACTOR-BINDING PROTEIN COMPLEX ACID LABILE SUBUNIT"/>
    <property type="match status" value="1"/>
</dbReference>
<keyword evidence="1" id="KW-0433">Leucine-rich repeat</keyword>
<organism evidence="3 4">
    <name type="scientific">Brachionus calyciflorus</name>
    <dbReference type="NCBI Taxonomy" id="104777"/>
    <lineage>
        <taxon>Eukaryota</taxon>
        <taxon>Metazoa</taxon>
        <taxon>Spiralia</taxon>
        <taxon>Gnathifera</taxon>
        <taxon>Rotifera</taxon>
        <taxon>Eurotatoria</taxon>
        <taxon>Monogononta</taxon>
        <taxon>Pseudotrocha</taxon>
        <taxon>Ploima</taxon>
        <taxon>Brachionidae</taxon>
        <taxon>Brachionus</taxon>
    </lineage>
</organism>
<evidence type="ECO:0000313" key="3">
    <source>
        <dbReference type="EMBL" id="CAF1124053.1"/>
    </source>
</evidence>
<dbReference type="PROSITE" id="PS51450">
    <property type="entry name" value="LRR"/>
    <property type="match status" value="1"/>
</dbReference>
<dbReference type="Gene3D" id="3.80.10.10">
    <property type="entry name" value="Ribonuclease Inhibitor"/>
    <property type="match status" value="1"/>
</dbReference>
<dbReference type="InterPro" id="IPR001611">
    <property type="entry name" value="Leu-rich_rpt"/>
</dbReference>
<evidence type="ECO:0000256" key="1">
    <source>
        <dbReference type="ARBA" id="ARBA00022614"/>
    </source>
</evidence>
<dbReference type="InterPro" id="IPR050333">
    <property type="entry name" value="SLRP"/>
</dbReference>